<proteinExistence type="predicted"/>
<keyword evidence="3" id="KW-1185">Reference proteome</keyword>
<reference evidence="2 3" key="1">
    <citation type="submission" date="2020-08" db="EMBL/GenBank/DDBJ databases">
        <title>Genomic Encyclopedia of Type Strains, Phase IV (KMG-IV): sequencing the most valuable type-strain genomes for metagenomic binning, comparative biology and taxonomic classification.</title>
        <authorList>
            <person name="Goeker M."/>
        </authorList>
    </citation>
    <scope>NUCLEOTIDE SEQUENCE [LARGE SCALE GENOMIC DNA]</scope>
    <source>
        <strain evidence="2 3">DSM 103570</strain>
    </source>
</reference>
<dbReference type="InterPro" id="IPR054189">
    <property type="entry name" value="DUF6894"/>
</dbReference>
<dbReference type="Proteomes" id="UP000588647">
    <property type="component" value="Unassembled WGS sequence"/>
</dbReference>
<gene>
    <name evidence="2" type="ORF">GGR03_000038</name>
</gene>
<comment type="caution">
    <text evidence="2">The sequence shown here is derived from an EMBL/GenBank/DDBJ whole genome shotgun (WGS) entry which is preliminary data.</text>
</comment>
<protein>
    <recommendedName>
        <fullName evidence="1">DUF6894 domain-containing protein</fullName>
    </recommendedName>
</protein>
<organism evidence="2 3">
    <name type="scientific">Aurantimonas endophytica</name>
    <dbReference type="NCBI Taxonomy" id="1522175"/>
    <lineage>
        <taxon>Bacteria</taxon>
        <taxon>Pseudomonadati</taxon>
        <taxon>Pseudomonadota</taxon>
        <taxon>Alphaproteobacteria</taxon>
        <taxon>Hyphomicrobiales</taxon>
        <taxon>Aurantimonadaceae</taxon>
        <taxon>Aurantimonas</taxon>
    </lineage>
</organism>
<evidence type="ECO:0000313" key="3">
    <source>
        <dbReference type="Proteomes" id="UP000588647"/>
    </source>
</evidence>
<dbReference type="AlphaFoldDB" id="A0A7W6H9M1"/>
<evidence type="ECO:0000313" key="2">
    <source>
        <dbReference type="EMBL" id="MBB4000991.1"/>
    </source>
</evidence>
<dbReference type="RefSeq" id="WP_183205235.1">
    <property type="nucleotide sequence ID" value="NZ_JAAAMM010000001.1"/>
</dbReference>
<dbReference type="EMBL" id="JACIEM010000001">
    <property type="protein sequence ID" value="MBB4000991.1"/>
    <property type="molecule type" value="Genomic_DNA"/>
</dbReference>
<feature type="domain" description="DUF6894" evidence="1">
    <location>
        <begin position="3"/>
        <end position="69"/>
    </location>
</feature>
<accession>A0A7W6H9M1</accession>
<sequence length="77" mass="8590">MARYFFDIDDNGLFAPDDEGVECETLDAVREAALDALPRMACDVQHGDRYVISICVRDQADNPVFQGSLTIEAGWLH</sequence>
<evidence type="ECO:0000259" key="1">
    <source>
        <dbReference type="Pfam" id="PF21834"/>
    </source>
</evidence>
<name>A0A7W6H9M1_9HYPH</name>
<dbReference type="Pfam" id="PF21834">
    <property type="entry name" value="DUF6894"/>
    <property type="match status" value="1"/>
</dbReference>